<sequence length="154" mass="17536">MEKSIITTGKVLRQILIGQLQNISENQFDIQAKGFNNTIRWNLGHIVYWMDKYSQLSFGLKSDIPTEYEMLFGSGTKPSEWTTTPPSKEELLEQLKAQLICFSELTPEMLDMNLESPFIMGPFQFVSSGELFNFALMHEAIHLGVISSQLKAIQ</sequence>
<dbReference type="OrthoDB" id="4295522at2"/>
<dbReference type="InterPro" id="IPR024775">
    <property type="entry name" value="DinB-like"/>
</dbReference>
<dbReference type="EMBL" id="LJJC01000004">
    <property type="protein sequence ID" value="KQL52731.1"/>
    <property type="molecule type" value="Genomic_DNA"/>
</dbReference>
<evidence type="ECO:0000313" key="2">
    <source>
        <dbReference type="EMBL" id="KQL52731.1"/>
    </source>
</evidence>
<dbReference type="Pfam" id="PF12867">
    <property type="entry name" value="DinB_2"/>
    <property type="match status" value="1"/>
</dbReference>
<organism evidence="2 3">
    <name type="scientific">Heyndrickxia shackletonii</name>
    <dbReference type="NCBI Taxonomy" id="157838"/>
    <lineage>
        <taxon>Bacteria</taxon>
        <taxon>Bacillati</taxon>
        <taxon>Bacillota</taxon>
        <taxon>Bacilli</taxon>
        <taxon>Bacillales</taxon>
        <taxon>Bacillaceae</taxon>
        <taxon>Heyndrickxia</taxon>
    </lineage>
</organism>
<dbReference type="RefSeq" id="WP_055738436.1">
    <property type="nucleotide sequence ID" value="NZ_JAAIWL010000015.1"/>
</dbReference>
<name>A0A0Q3WVT8_9BACI</name>
<accession>A0A0Q3WVT8</accession>
<dbReference type="Gene3D" id="1.20.120.450">
    <property type="entry name" value="dinb family like domain"/>
    <property type="match status" value="1"/>
</dbReference>
<dbReference type="STRING" id="157838.AN964_03815"/>
<dbReference type="PATRIC" id="fig|157838.3.peg.848"/>
<keyword evidence="3" id="KW-1185">Reference proteome</keyword>
<gene>
    <name evidence="2" type="ORF">AN964_03815</name>
</gene>
<proteinExistence type="predicted"/>
<evidence type="ECO:0000313" key="3">
    <source>
        <dbReference type="Proteomes" id="UP000051888"/>
    </source>
</evidence>
<dbReference type="AlphaFoldDB" id="A0A0Q3WVT8"/>
<protein>
    <recommendedName>
        <fullName evidence="1">DinB-like domain-containing protein</fullName>
    </recommendedName>
</protein>
<reference evidence="2 3" key="1">
    <citation type="submission" date="2015-09" db="EMBL/GenBank/DDBJ databases">
        <title>Genome sequencing project for genomic taxonomy and phylogenomics of Bacillus-like bacteria.</title>
        <authorList>
            <person name="Liu B."/>
            <person name="Wang J."/>
            <person name="Zhu Y."/>
            <person name="Liu G."/>
            <person name="Chen Q."/>
            <person name="Chen Z."/>
            <person name="Lan J."/>
            <person name="Che J."/>
            <person name="Ge C."/>
            <person name="Shi H."/>
            <person name="Pan Z."/>
            <person name="Liu X."/>
        </authorList>
    </citation>
    <scope>NUCLEOTIDE SEQUENCE [LARGE SCALE GENOMIC DNA]</scope>
    <source>
        <strain evidence="2 3">LMG 18435</strain>
    </source>
</reference>
<feature type="domain" description="DinB-like" evidence="1">
    <location>
        <begin position="13"/>
        <end position="146"/>
    </location>
</feature>
<dbReference type="SUPFAM" id="SSF109854">
    <property type="entry name" value="DinB/YfiT-like putative metalloenzymes"/>
    <property type="match status" value="1"/>
</dbReference>
<dbReference type="Proteomes" id="UP000051888">
    <property type="component" value="Unassembled WGS sequence"/>
</dbReference>
<dbReference type="InterPro" id="IPR034660">
    <property type="entry name" value="DinB/YfiT-like"/>
</dbReference>
<evidence type="ECO:0000259" key="1">
    <source>
        <dbReference type="Pfam" id="PF12867"/>
    </source>
</evidence>
<comment type="caution">
    <text evidence="2">The sequence shown here is derived from an EMBL/GenBank/DDBJ whole genome shotgun (WGS) entry which is preliminary data.</text>
</comment>